<accession>A0A839ZWB7</accession>
<reference evidence="4 5" key="1">
    <citation type="submission" date="2020-08" db="EMBL/GenBank/DDBJ databases">
        <title>Genomic Encyclopedia of Type Strains, Phase IV (KMG-IV): sequencing the most valuable type-strain genomes for metagenomic binning, comparative biology and taxonomic classification.</title>
        <authorList>
            <person name="Goeker M."/>
        </authorList>
    </citation>
    <scope>NUCLEOTIDE SEQUENCE [LARGE SCALE GENOMIC DNA]</scope>
    <source>
        <strain evidence="4 5">DSM 21793</strain>
    </source>
</reference>
<dbReference type="InterPro" id="IPR050109">
    <property type="entry name" value="HTH-type_TetR-like_transc_reg"/>
</dbReference>
<dbReference type="EMBL" id="JACIDK010000001">
    <property type="protein sequence ID" value="MBB3889703.1"/>
    <property type="molecule type" value="Genomic_DNA"/>
</dbReference>
<proteinExistence type="predicted"/>
<evidence type="ECO:0000259" key="3">
    <source>
        <dbReference type="PROSITE" id="PS50977"/>
    </source>
</evidence>
<keyword evidence="5" id="KW-1185">Reference proteome</keyword>
<evidence type="ECO:0000256" key="2">
    <source>
        <dbReference type="PROSITE-ProRule" id="PRU00335"/>
    </source>
</evidence>
<dbReference type="AlphaFoldDB" id="A0A839ZWB7"/>
<dbReference type="GO" id="GO:0000976">
    <property type="term" value="F:transcription cis-regulatory region binding"/>
    <property type="evidence" value="ECO:0007669"/>
    <property type="project" value="TreeGrafter"/>
</dbReference>
<dbReference type="PROSITE" id="PS50977">
    <property type="entry name" value="HTH_TETR_2"/>
    <property type="match status" value="1"/>
</dbReference>
<dbReference type="SUPFAM" id="SSF46689">
    <property type="entry name" value="Homeodomain-like"/>
    <property type="match status" value="1"/>
</dbReference>
<feature type="DNA-binding region" description="H-T-H motif" evidence="2">
    <location>
        <begin position="38"/>
        <end position="57"/>
    </location>
</feature>
<dbReference type="InterPro" id="IPR041678">
    <property type="entry name" value="TetR_C_16"/>
</dbReference>
<dbReference type="RefSeq" id="WP_183769703.1">
    <property type="nucleotide sequence ID" value="NZ_JACIDK010000001.1"/>
</dbReference>
<dbReference type="Gene3D" id="1.10.357.10">
    <property type="entry name" value="Tetracycline Repressor, domain 2"/>
    <property type="match status" value="1"/>
</dbReference>
<evidence type="ECO:0000313" key="5">
    <source>
        <dbReference type="Proteomes" id="UP000530564"/>
    </source>
</evidence>
<dbReference type="InterPro" id="IPR001647">
    <property type="entry name" value="HTH_TetR"/>
</dbReference>
<dbReference type="Pfam" id="PF17920">
    <property type="entry name" value="TetR_C_16"/>
    <property type="match status" value="1"/>
</dbReference>
<keyword evidence="1 2" id="KW-0238">DNA-binding</keyword>
<gene>
    <name evidence="4" type="ORF">GGQ61_000400</name>
</gene>
<evidence type="ECO:0000256" key="1">
    <source>
        <dbReference type="ARBA" id="ARBA00023125"/>
    </source>
</evidence>
<dbReference type="PANTHER" id="PTHR30055">
    <property type="entry name" value="HTH-TYPE TRANSCRIPTIONAL REGULATOR RUTR"/>
    <property type="match status" value="1"/>
</dbReference>
<dbReference type="PANTHER" id="PTHR30055:SF235">
    <property type="entry name" value="TRANSCRIPTIONAL REGULATORY PROTEIN"/>
    <property type="match status" value="1"/>
</dbReference>
<dbReference type="Pfam" id="PF00440">
    <property type="entry name" value="TetR_N"/>
    <property type="match status" value="1"/>
</dbReference>
<dbReference type="InterPro" id="IPR036271">
    <property type="entry name" value="Tet_transcr_reg_TetR-rel_C_sf"/>
</dbReference>
<dbReference type="PRINTS" id="PR00455">
    <property type="entry name" value="HTHTETR"/>
</dbReference>
<evidence type="ECO:0000313" key="4">
    <source>
        <dbReference type="EMBL" id="MBB3889703.1"/>
    </source>
</evidence>
<sequence>MTETLVRPAPRRRDAEATRAAILKAAKKQFARVGYDCTLRDIAGEAGADVALVKRYFGGKEALFVEALKDSFRANEQLDWDRTAFAGEMAVMLAGTPHADEARTQRFQFLLRAATSPATAPLLNTLVQERLLVPIRNWMGGADAEARARVLAGVYIGFLVERLIRGEALEGREREVFVERVTAVFNTLIA</sequence>
<organism evidence="4 5">
    <name type="scientific">Phenylobacterium haematophilum</name>
    <dbReference type="NCBI Taxonomy" id="98513"/>
    <lineage>
        <taxon>Bacteria</taxon>
        <taxon>Pseudomonadati</taxon>
        <taxon>Pseudomonadota</taxon>
        <taxon>Alphaproteobacteria</taxon>
        <taxon>Caulobacterales</taxon>
        <taxon>Caulobacteraceae</taxon>
        <taxon>Phenylobacterium</taxon>
    </lineage>
</organism>
<protein>
    <submittedName>
        <fullName evidence="4">AcrR family transcriptional regulator</fullName>
    </submittedName>
</protein>
<comment type="caution">
    <text evidence="4">The sequence shown here is derived from an EMBL/GenBank/DDBJ whole genome shotgun (WGS) entry which is preliminary data.</text>
</comment>
<dbReference type="SUPFAM" id="SSF48498">
    <property type="entry name" value="Tetracyclin repressor-like, C-terminal domain"/>
    <property type="match status" value="1"/>
</dbReference>
<dbReference type="Proteomes" id="UP000530564">
    <property type="component" value="Unassembled WGS sequence"/>
</dbReference>
<dbReference type="InterPro" id="IPR009057">
    <property type="entry name" value="Homeodomain-like_sf"/>
</dbReference>
<name>A0A839ZWB7_9CAUL</name>
<dbReference type="GO" id="GO:0003700">
    <property type="term" value="F:DNA-binding transcription factor activity"/>
    <property type="evidence" value="ECO:0007669"/>
    <property type="project" value="TreeGrafter"/>
</dbReference>
<feature type="domain" description="HTH tetR-type" evidence="3">
    <location>
        <begin position="16"/>
        <end position="75"/>
    </location>
</feature>